<dbReference type="PANTHER" id="PTHR33640">
    <property type="entry name" value="TRANSMEMBRANE PROTEIN"/>
    <property type="match status" value="1"/>
</dbReference>
<sequence length="238" mass="27221">MNSCDFDDTAEHKKINLLQLIEVFVAVALIFALKVSGDNWLCFPANLFNHHVIFVVGNVIIVVCYVLSRRTEKLGIKSVERNSSLSHRKTTSDASIGESVTVTSQPMGKHTPEEESETEMEVAIKQAVKQIERFRRTQSEKLKSEMLMKPQRKLKRSVAAERSRSLVTSGEERSPAMSSETVEKMSNEEFQLAIEKVTRNFYCWLFMACYKGKCEETSLKVGQAIERIWFSYERIVEP</sequence>
<evidence type="ECO:0008006" key="5">
    <source>
        <dbReference type="Google" id="ProtNLM"/>
    </source>
</evidence>
<evidence type="ECO:0000256" key="1">
    <source>
        <dbReference type="SAM" id="MobiDB-lite"/>
    </source>
</evidence>
<dbReference type="EMBL" id="SZYD01000013">
    <property type="protein sequence ID" value="KAD4385558.1"/>
    <property type="molecule type" value="Genomic_DNA"/>
</dbReference>
<dbReference type="OrthoDB" id="1082160at2759"/>
<protein>
    <recommendedName>
        <fullName evidence="5">DUF4408 domain-containing protein</fullName>
    </recommendedName>
</protein>
<keyword evidence="2" id="KW-0812">Transmembrane</keyword>
<feature type="region of interest" description="Disordered" evidence="1">
    <location>
        <begin position="81"/>
        <end position="120"/>
    </location>
</feature>
<evidence type="ECO:0000313" key="3">
    <source>
        <dbReference type="EMBL" id="KAD4385558.1"/>
    </source>
</evidence>
<feature type="region of interest" description="Disordered" evidence="1">
    <location>
        <begin position="158"/>
        <end position="182"/>
    </location>
</feature>
<dbReference type="Proteomes" id="UP000326396">
    <property type="component" value="Linkage Group LG3"/>
</dbReference>
<keyword evidence="4" id="KW-1185">Reference proteome</keyword>
<keyword evidence="2" id="KW-1133">Transmembrane helix</keyword>
<comment type="caution">
    <text evidence="3">The sequence shown here is derived from an EMBL/GenBank/DDBJ whole genome shotgun (WGS) entry which is preliminary data.</text>
</comment>
<organism evidence="3 4">
    <name type="scientific">Mikania micrantha</name>
    <name type="common">bitter vine</name>
    <dbReference type="NCBI Taxonomy" id="192012"/>
    <lineage>
        <taxon>Eukaryota</taxon>
        <taxon>Viridiplantae</taxon>
        <taxon>Streptophyta</taxon>
        <taxon>Embryophyta</taxon>
        <taxon>Tracheophyta</taxon>
        <taxon>Spermatophyta</taxon>
        <taxon>Magnoliopsida</taxon>
        <taxon>eudicotyledons</taxon>
        <taxon>Gunneridae</taxon>
        <taxon>Pentapetalae</taxon>
        <taxon>asterids</taxon>
        <taxon>campanulids</taxon>
        <taxon>Asterales</taxon>
        <taxon>Asteraceae</taxon>
        <taxon>Asteroideae</taxon>
        <taxon>Heliantheae alliance</taxon>
        <taxon>Eupatorieae</taxon>
        <taxon>Mikania</taxon>
    </lineage>
</organism>
<feature type="transmembrane region" description="Helical" evidence="2">
    <location>
        <begin position="17"/>
        <end position="35"/>
    </location>
</feature>
<dbReference type="AlphaFoldDB" id="A0A5N6N8C8"/>
<dbReference type="PANTHER" id="PTHR33640:SF30">
    <property type="entry name" value="DUF4408 DOMAIN-CONTAINING PROTEIN"/>
    <property type="match status" value="1"/>
</dbReference>
<gene>
    <name evidence="3" type="ORF">E3N88_25727</name>
</gene>
<evidence type="ECO:0000313" key="4">
    <source>
        <dbReference type="Proteomes" id="UP000326396"/>
    </source>
</evidence>
<feature type="compositionally biased region" description="Polar residues" evidence="1">
    <location>
        <begin position="92"/>
        <end position="106"/>
    </location>
</feature>
<feature type="transmembrane region" description="Helical" evidence="2">
    <location>
        <begin position="47"/>
        <end position="67"/>
    </location>
</feature>
<accession>A0A5N6N8C8</accession>
<name>A0A5N6N8C8_9ASTR</name>
<reference evidence="3 4" key="1">
    <citation type="submission" date="2019-05" db="EMBL/GenBank/DDBJ databases">
        <title>Mikania micrantha, genome provides insights into the molecular mechanism of rapid growth.</title>
        <authorList>
            <person name="Liu B."/>
        </authorList>
    </citation>
    <scope>NUCLEOTIDE SEQUENCE [LARGE SCALE GENOMIC DNA]</scope>
    <source>
        <strain evidence="3">NLD-2019</strain>
        <tissue evidence="3">Leaf</tissue>
    </source>
</reference>
<evidence type="ECO:0000256" key="2">
    <source>
        <dbReference type="SAM" id="Phobius"/>
    </source>
</evidence>
<keyword evidence="2" id="KW-0472">Membrane</keyword>
<proteinExistence type="predicted"/>
<feature type="compositionally biased region" description="Basic and acidic residues" evidence="1">
    <location>
        <begin position="158"/>
        <end position="174"/>
    </location>
</feature>